<evidence type="ECO:0000313" key="12">
    <source>
        <dbReference type="Proteomes" id="UP000294599"/>
    </source>
</evidence>
<dbReference type="PANTHER" id="PTHR43298:SF2">
    <property type="entry name" value="FMN_FAD EXPORTER YEEO-RELATED"/>
    <property type="match status" value="1"/>
</dbReference>
<evidence type="ECO:0000256" key="4">
    <source>
        <dbReference type="ARBA" id="ARBA00022475"/>
    </source>
</evidence>
<evidence type="ECO:0000256" key="10">
    <source>
        <dbReference type="SAM" id="Phobius"/>
    </source>
</evidence>
<feature type="transmembrane region" description="Helical" evidence="10">
    <location>
        <begin position="390"/>
        <end position="410"/>
    </location>
</feature>
<proteinExistence type="predicted"/>
<keyword evidence="2" id="KW-0813">Transport</keyword>
<feature type="transmembrane region" description="Helical" evidence="10">
    <location>
        <begin position="45"/>
        <end position="69"/>
    </location>
</feature>
<evidence type="ECO:0000256" key="3">
    <source>
        <dbReference type="ARBA" id="ARBA00022449"/>
    </source>
</evidence>
<dbReference type="InterPro" id="IPR050222">
    <property type="entry name" value="MATE_MdtK"/>
</dbReference>
<dbReference type="AlphaFoldDB" id="A0A4V2UW38"/>
<dbReference type="RefSeq" id="WP_240639548.1">
    <property type="nucleotide sequence ID" value="NZ_JBHLWF010000086.1"/>
</dbReference>
<keyword evidence="5 10" id="KW-0812">Transmembrane</keyword>
<evidence type="ECO:0000256" key="9">
    <source>
        <dbReference type="ARBA" id="ARBA00031636"/>
    </source>
</evidence>
<comment type="subcellular location">
    <subcellularLocation>
        <location evidence="1">Cell inner membrane</location>
        <topology evidence="1">Multi-pass membrane protein</topology>
    </subcellularLocation>
</comment>
<dbReference type="PIRSF" id="PIRSF006603">
    <property type="entry name" value="DinF"/>
    <property type="match status" value="1"/>
</dbReference>
<keyword evidence="3" id="KW-0050">Antiport</keyword>
<evidence type="ECO:0000256" key="8">
    <source>
        <dbReference type="ARBA" id="ARBA00023136"/>
    </source>
</evidence>
<evidence type="ECO:0000256" key="7">
    <source>
        <dbReference type="ARBA" id="ARBA00023065"/>
    </source>
</evidence>
<keyword evidence="8 10" id="KW-0472">Membrane</keyword>
<feature type="transmembrane region" description="Helical" evidence="10">
    <location>
        <begin position="278"/>
        <end position="301"/>
    </location>
</feature>
<dbReference type="GO" id="GO:0005886">
    <property type="term" value="C:plasma membrane"/>
    <property type="evidence" value="ECO:0007669"/>
    <property type="project" value="UniProtKB-SubCell"/>
</dbReference>
<dbReference type="CDD" id="cd13131">
    <property type="entry name" value="MATE_NorM_like"/>
    <property type="match status" value="1"/>
</dbReference>
<organism evidence="11 12">
    <name type="scientific">Pseudofulvimonas gallinarii</name>
    <dbReference type="NCBI Taxonomy" id="634155"/>
    <lineage>
        <taxon>Bacteria</taxon>
        <taxon>Pseudomonadati</taxon>
        <taxon>Pseudomonadota</taxon>
        <taxon>Gammaproteobacteria</taxon>
        <taxon>Lysobacterales</taxon>
        <taxon>Rhodanobacteraceae</taxon>
        <taxon>Pseudofulvimonas</taxon>
    </lineage>
</organism>
<dbReference type="PANTHER" id="PTHR43298">
    <property type="entry name" value="MULTIDRUG RESISTANCE PROTEIN NORM-RELATED"/>
    <property type="match status" value="1"/>
</dbReference>
<sequence>MIDRSRIGRELRATLVLALPLVAGQLCAMGLNVVETLLAGHKGGLTLAAVGIATPLWSMAILLAIGLMMAVSPSVAQLAGAGRRHEIGGLYRQALWLATFTGGLLLAGLQFSEQLLAKAGVDAAIIPEAASFLELLAWGAPAQCVFLVSRGLSEGLGLTRPTLWFSLLGVLLLAPSGWLLMYGGLGVPALGIRGLGIAYAATLWVQMIAILVYLLRHRDYHDLQLFGRWVWPQWTTIAGLLAIATPVSFAILMEGGLFIATALLMGSLGPTMAAAHQVAINVASVAFMVPLGVAMAITVRVGQAVGREDVSGVRWAGFAGVGLVLGTQLVSALVLALAARPIASAYTGDLVVVSMAAHLMMFAAVFQLADGVQAASNGALRGLKDTRVPALLTVISYWAIGMTTGWYLAFGRGMGAQGLWIGLIVGLGAASISLFWRFQHLARSARWKRLAVDRSV</sequence>
<feature type="transmembrane region" description="Helical" evidence="10">
    <location>
        <begin position="161"/>
        <end position="185"/>
    </location>
</feature>
<reference evidence="11 12" key="1">
    <citation type="submission" date="2019-03" db="EMBL/GenBank/DDBJ databases">
        <title>Genomic Encyclopedia of Type Strains, Phase IV (KMG-IV): sequencing the most valuable type-strain genomes for metagenomic binning, comparative biology and taxonomic classification.</title>
        <authorList>
            <person name="Goeker M."/>
        </authorList>
    </citation>
    <scope>NUCLEOTIDE SEQUENCE [LARGE SCALE GENOMIC DNA]</scope>
    <source>
        <strain evidence="11 12">DSM 21944</strain>
    </source>
</reference>
<dbReference type="GO" id="GO:0015297">
    <property type="term" value="F:antiporter activity"/>
    <property type="evidence" value="ECO:0007669"/>
    <property type="project" value="UniProtKB-KW"/>
</dbReference>
<keyword evidence="4" id="KW-1003">Cell membrane</keyword>
<name>A0A4V2UW38_9GAMM</name>
<dbReference type="NCBIfam" id="TIGR00797">
    <property type="entry name" value="matE"/>
    <property type="match status" value="1"/>
</dbReference>
<comment type="caution">
    <text evidence="11">The sequence shown here is derived from an EMBL/GenBank/DDBJ whole genome shotgun (WGS) entry which is preliminary data.</text>
</comment>
<evidence type="ECO:0000256" key="1">
    <source>
        <dbReference type="ARBA" id="ARBA00004429"/>
    </source>
</evidence>
<gene>
    <name evidence="11" type="ORF">EDC25_10940</name>
</gene>
<dbReference type="InterPro" id="IPR002528">
    <property type="entry name" value="MATE_fam"/>
</dbReference>
<evidence type="ECO:0000256" key="5">
    <source>
        <dbReference type="ARBA" id="ARBA00022692"/>
    </source>
</evidence>
<feature type="transmembrane region" description="Helical" evidence="10">
    <location>
        <begin position="350"/>
        <end position="369"/>
    </location>
</feature>
<keyword evidence="7" id="KW-0406">Ion transport</keyword>
<keyword evidence="6 10" id="KW-1133">Transmembrane helix</keyword>
<evidence type="ECO:0000256" key="2">
    <source>
        <dbReference type="ARBA" id="ARBA00022448"/>
    </source>
</evidence>
<accession>A0A4V2UW38</accession>
<evidence type="ECO:0000313" key="11">
    <source>
        <dbReference type="EMBL" id="TCS98187.1"/>
    </source>
</evidence>
<protein>
    <recommendedName>
        <fullName evidence="9">Multidrug-efflux transporter</fullName>
    </recommendedName>
</protein>
<dbReference type="GO" id="GO:0006811">
    <property type="term" value="P:monoatomic ion transport"/>
    <property type="evidence" value="ECO:0007669"/>
    <property type="project" value="UniProtKB-KW"/>
</dbReference>
<feature type="transmembrane region" description="Helical" evidence="10">
    <location>
        <begin position="197"/>
        <end position="215"/>
    </location>
</feature>
<feature type="transmembrane region" description="Helical" evidence="10">
    <location>
        <begin position="12"/>
        <end position="33"/>
    </location>
</feature>
<feature type="transmembrane region" description="Helical" evidence="10">
    <location>
        <begin position="236"/>
        <end position="266"/>
    </location>
</feature>
<feature type="transmembrane region" description="Helical" evidence="10">
    <location>
        <begin position="416"/>
        <end position="438"/>
    </location>
</feature>
<feature type="transmembrane region" description="Helical" evidence="10">
    <location>
        <begin position="90"/>
        <end position="109"/>
    </location>
</feature>
<dbReference type="EMBL" id="SMAF01000009">
    <property type="protein sequence ID" value="TCS98187.1"/>
    <property type="molecule type" value="Genomic_DNA"/>
</dbReference>
<keyword evidence="12" id="KW-1185">Reference proteome</keyword>
<dbReference type="Pfam" id="PF01554">
    <property type="entry name" value="MatE"/>
    <property type="match status" value="2"/>
</dbReference>
<dbReference type="Proteomes" id="UP000294599">
    <property type="component" value="Unassembled WGS sequence"/>
</dbReference>
<feature type="transmembrane region" description="Helical" evidence="10">
    <location>
        <begin position="313"/>
        <end position="338"/>
    </location>
</feature>
<dbReference type="InterPro" id="IPR048279">
    <property type="entry name" value="MdtK-like"/>
</dbReference>
<evidence type="ECO:0000256" key="6">
    <source>
        <dbReference type="ARBA" id="ARBA00022989"/>
    </source>
</evidence>
<dbReference type="GO" id="GO:0042910">
    <property type="term" value="F:xenobiotic transmembrane transporter activity"/>
    <property type="evidence" value="ECO:0007669"/>
    <property type="project" value="InterPro"/>
</dbReference>